<dbReference type="AlphaFoldDB" id="A0A165E965"/>
<dbReference type="PANTHER" id="PTHR31912:SF34">
    <property type="entry name" value="NOTOCHORD-RELATED PROTEIN"/>
    <property type="match status" value="1"/>
</dbReference>
<proteinExistence type="predicted"/>
<sequence length="1013" mass="114705">RTPRDAEWFPYPNKTMFFLDLLGSLPRLRLSSAQMKMILFVMQETGARDVPTYDKLRNCQQRLRELCAPHTVQHESVRGNVFFSNDIRTTIAMEFANPQVVGHFRFSPEVEAVNGVSEVWEATRWREVPPELMTPMAALGNQHFYVNELAQLIDGRFVIPTVWVTIRGDIAAICIMCNPTDDGLEVLDAPACARVTVKLNEFNTTLPELHDLGCIPRFHANSGRPANEVVLVNSLRTLAAGDPLYTIFVNLWADDVSGNVSKQYNKHINIYVANMNLPAALLQQEFFVRFFSTSPHASAAEQFSALKAQVMETIGSPYQCYHAARRSTCKFRIVVQALPGDNPQQSDNCSHMGGLATHNCRRCHNVRSTTSDNPSTAWYESNFSPGRPRSARETERYVQDQLRLACNGVAQTVKDEQTKTGIKDPIAQDWIEKLIAKARELKSAGEKSDEAIARQLRCWLEDQPGDKFHPLLDWAGLDPHTDTPVELLHTILLGIAKYVWYDLHSSWTPPMENLFAIRLQSTDTLGLNIPPLRASYMLQYKNNLIGKHFKSLLQTSAFHLHGLSTEKQFTLFNAAASLSAHLWFGVIKDMEEYLSDLQILIDNVLDAFADIDPTRILLKVKMHILTHIIDDIRRFGPAVRFSTEIFECFNAIFRMCSVLSNHQAPSRDIAIALSNIDRMKHIISGGFWQQDGEWIQASTSVQSVLFEHPIIQEHLGWVPPHTHEPAGTVVPVAAVRADPAMLMDDWMDVIRKRMPALWRDIMPILQTTKWIQGVSVVSVKGDVCPIRAWVIYSREGQTFIGRIESILVPSEPANCSVNALVRLQSYRLGKDRHPDFHMPVLKRAKEAHERLDIVASKDIQFIINVQHDCRTSDCQPTGTRVVRQEREETSRTIPVIEHADNDRFIVNMHAFHNAQLLRIALGRNLSRPIRRTENRSEWLQEKAQEARTILIDKHEQAQEKAAETRARNKAAQEAQAQETEETETVGQKRKRNGGGRGRGRGRGRGGGKRGRGQ</sequence>
<dbReference type="OrthoDB" id="2246127at2759"/>
<accession>A0A165E965</accession>
<gene>
    <name evidence="2" type="ORF">EXIGLDRAFT_622070</name>
</gene>
<dbReference type="STRING" id="1314781.A0A165E965"/>
<reference evidence="2 3" key="1">
    <citation type="journal article" date="2016" name="Mol. Biol. Evol.">
        <title>Comparative Genomics of Early-Diverging Mushroom-Forming Fungi Provides Insights into the Origins of Lignocellulose Decay Capabilities.</title>
        <authorList>
            <person name="Nagy L.G."/>
            <person name="Riley R."/>
            <person name="Tritt A."/>
            <person name="Adam C."/>
            <person name="Daum C."/>
            <person name="Floudas D."/>
            <person name="Sun H."/>
            <person name="Yadav J.S."/>
            <person name="Pangilinan J."/>
            <person name="Larsson K.H."/>
            <person name="Matsuura K."/>
            <person name="Barry K."/>
            <person name="Labutti K."/>
            <person name="Kuo R."/>
            <person name="Ohm R.A."/>
            <person name="Bhattacharya S.S."/>
            <person name="Shirouzu T."/>
            <person name="Yoshinaga Y."/>
            <person name="Martin F.M."/>
            <person name="Grigoriev I.V."/>
            <person name="Hibbett D.S."/>
        </authorList>
    </citation>
    <scope>NUCLEOTIDE SEQUENCE [LARGE SCALE GENOMIC DNA]</scope>
    <source>
        <strain evidence="2 3">HHB12029</strain>
    </source>
</reference>
<name>A0A165E965_EXIGL</name>
<keyword evidence="3" id="KW-1185">Reference proteome</keyword>
<feature type="region of interest" description="Disordered" evidence="1">
    <location>
        <begin position="955"/>
        <end position="1013"/>
    </location>
</feature>
<feature type="compositionally biased region" description="Basic residues" evidence="1">
    <location>
        <begin position="987"/>
        <end position="1013"/>
    </location>
</feature>
<dbReference type="Proteomes" id="UP000077266">
    <property type="component" value="Unassembled WGS sequence"/>
</dbReference>
<feature type="non-terminal residue" evidence="2">
    <location>
        <position position="1"/>
    </location>
</feature>
<dbReference type="PANTHER" id="PTHR31912">
    <property type="entry name" value="IP13529P"/>
    <property type="match status" value="1"/>
</dbReference>
<evidence type="ECO:0000313" key="3">
    <source>
        <dbReference type="Proteomes" id="UP000077266"/>
    </source>
</evidence>
<evidence type="ECO:0000256" key="1">
    <source>
        <dbReference type="SAM" id="MobiDB-lite"/>
    </source>
</evidence>
<dbReference type="EMBL" id="KV426158">
    <property type="protein sequence ID" value="KZV86368.1"/>
    <property type="molecule type" value="Genomic_DNA"/>
</dbReference>
<protein>
    <submittedName>
        <fullName evidence="2">Uncharacterized protein</fullName>
    </submittedName>
</protein>
<feature type="compositionally biased region" description="Basic and acidic residues" evidence="1">
    <location>
        <begin position="955"/>
        <end position="966"/>
    </location>
</feature>
<organism evidence="2 3">
    <name type="scientific">Exidia glandulosa HHB12029</name>
    <dbReference type="NCBI Taxonomy" id="1314781"/>
    <lineage>
        <taxon>Eukaryota</taxon>
        <taxon>Fungi</taxon>
        <taxon>Dikarya</taxon>
        <taxon>Basidiomycota</taxon>
        <taxon>Agaricomycotina</taxon>
        <taxon>Agaricomycetes</taxon>
        <taxon>Auriculariales</taxon>
        <taxon>Exidiaceae</taxon>
        <taxon>Exidia</taxon>
    </lineage>
</organism>
<dbReference type="InParanoid" id="A0A165E965"/>
<evidence type="ECO:0000313" key="2">
    <source>
        <dbReference type="EMBL" id="KZV86368.1"/>
    </source>
</evidence>